<evidence type="ECO:0000313" key="4">
    <source>
        <dbReference type="Proteomes" id="UP000323866"/>
    </source>
</evidence>
<dbReference type="Proteomes" id="UP001570846">
    <property type="component" value="Unassembled WGS sequence"/>
</dbReference>
<reference evidence="2 4" key="1">
    <citation type="submission" date="2019-07" db="EMBL/GenBank/DDBJ databases">
        <authorList>
            <person name="Qu J.-H."/>
        </authorList>
    </citation>
    <scope>NUCLEOTIDE SEQUENCE [LARGE SCALE GENOMIC DNA]</scope>
    <source>
        <strain evidence="2 4">MDT1-10-3</strain>
    </source>
</reference>
<sequence>MDRLGKIMGLALIDYALIWAWVRELDPDPSISIAVTLLVPLVFGINAAIGGVLAFFRKRDSMVFFANALVSSLLMSHLFHAGIEVHQERRLDAWEFTRQDTVFHLTKWEEVREFSMGYIESAGSSTYFLDGTWEKKGDTLILEADSTLMFILRGQLLGFREKAERIPLKVTVK</sequence>
<accession>A0A5M8Q9T2</accession>
<keyword evidence="1" id="KW-0812">Transmembrane</keyword>
<evidence type="ECO:0000313" key="2">
    <source>
        <dbReference type="EMBL" id="KAA6431908.1"/>
    </source>
</evidence>
<protein>
    <submittedName>
        <fullName evidence="2">Uncharacterized protein</fullName>
    </submittedName>
</protein>
<reference evidence="3 5" key="3">
    <citation type="submission" date="2024-08" db="EMBL/GenBank/DDBJ databases">
        <authorList>
            <person name="Wei W."/>
        </authorList>
    </citation>
    <scope>NUCLEOTIDE SEQUENCE [LARGE SCALE GENOMIC DNA]</scope>
    <source>
        <strain evidence="3 5">XU2</strain>
    </source>
</reference>
<keyword evidence="1" id="KW-0472">Membrane</keyword>
<gene>
    <name evidence="3" type="ORF">ACD591_09945</name>
    <name evidence="2" type="ORF">FOE74_17525</name>
</gene>
<feature type="transmembrane region" description="Helical" evidence="1">
    <location>
        <begin position="7"/>
        <end position="22"/>
    </location>
</feature>
<dbReference type="EMBL" id="JBGOGF010000005">
    <property type="protein sequence ID" value="MFA1771613.1"/>
    <property type="molecule type" value="Genomic_DNA"/>
</dbReference>
<evidence type="ECO:0000313" key="5">
    <source>
        <dbReference type="Proteomes" id="UP001570846"/>
    </source>
</evidence>
<keyword evidence="1" id="KW-1133">Transmembrane helix</keyword>
<evidence type="ECO:0000256" key="1">
    <source>
        <dbReference type="SAM" id="Phobius"/>
    </source>
</evidence>
<proteinExistence type="predicted"/>
<keyword evidence="5" id="KW-1185">Reference proteome</keyword>
<name>A0A5M8Q9T2_9BACT</name>
<evidence type="ECO:0000313" key="3">
    <source>
        <dbReference type="EMBL" id="MFA1771613.1"/>
    </source>
</evidence>
<dbReference type="EMBL" id="VKKZ01000023">
    <property type="protein sequence ID" value="KAA6431908.1"/>
    <property type="molecule type" value="Genomic_DNA"/>
</dbReference>
<reference evidence="2 4" key="2">
    <citation type="submission" date="2019-09" db="EMBL/GenBank/DDBJ databases">
        <title>A bacterium isolated from glacier soil.</title>
        <authorList>
            <person name="Liu Q."/>
        </authorList>
    </citation>
    <scope>NUCLEOTIDE SEQUENCE [LARGE SCALE GENOMIC DNA]</scope>
    <source>
        <strain evidence="2 4">MDT1-10-3</strain>
    </source>
</reference>
<dbReference type="AlphaFoldDB" id="A0A5M8Q9T2"/>
<dbReference type="RefSeq" id="WP_149099927.1">
    <property type="nucleotide sequence ID" value="NZ_BMMG01000006.1"/>
</dbReference>
<feature type="transmembrane region" description="Helical" evidence="1">
    <location>
        <begin position="34"/>
        <end position="56"/>
    </location>
</feature>
<dbReference type="Proteomes" id="UP000323866">
    <property type="component" value="Unassembled WGS sequence"/>
</dbReference>
<organism evidence="2 4">
    <name type="scientific">Rufibacter glacialis</name>
    <dbReference type="NCBI Taxonomy" id="1259555"/>
    <lineage>
        <taxon>Bacteria</taxon>
        <taxon>Pseudomonadati</taxon>
        <taxon>Bacteroidota</taxon>
        <taxon>Cytophagia</taxon>
        <taxon>Cytophagales</taxon>
        <taxon>Hymenobacteraceae</taxon>
        <taxon>Rufibacter</taxon>
    </lineage>
</organism>
<dbReference type="OrthoDB" id="1255331at2"/>
<comment type="caution">
    <text evidence="2">The sequence shown here is derived from an EMBL/GenBank/DDBJ whole genome shotgun (WGS) entry which is preliminary data.</text>
</comment>